<keyword evidence="3" id="KW-1185">Reference proteome</keyword>
<feature type="region of interest" description="Disordered" evidence="1">
    <location>
        <begin position="16"/>
        <end position="48"/>
    </location>
</feature>
<dbReference type="EMBL" id="BOMB01000008">
    <property type="protein sequence ID" value="GID10565.1"/>
    <property type="molecule type" value="Genomic_DNA"/>
</dbReference>
<reference evidence="2" key="1">
    <citation type="submission" date="2021-01" db="EMBL/GenBank/DDBJ databases">
        <title>Whole genome shotgun sequence of Actinocatenispora rupis NBRC 107355.</title>
        <authorList>
            <person name="Komaki H."/>
            <person name="Tamura T."/>
        </authorList>
    </citation>
    <scope>NUCLEOTIDE SEQUENCE</scope>
    <source>
        <strain evidence="2">NBRC 107355</strain>
    </source>
</reference>
<comment type="caution">
    <text evidence="2">The sequence shown here is derived from an EMBL/GenBank/DDBJ whole genome shotgun (WGS) entry which is preliminary data.</text>
</comment>
<accession>A0A8J3NBA0</accession>
<protein>
    <submittedName>
        <fullName evidence="2">Uncharacterized protein</fullName>
    </submittedName>
</protein>
<evidence type="ECO:0000256" key="1">
    <source>
        <dbReference type="SAM" id="MobiDB-lite"/>
    </source>
</evidence>
<evidence type="ECO:0000313" key="2">
    <source>
        <dbReference type="EMBL" id="GID10565.1"/>
    </source>
</evidence>
<organism evidence="2 3">
    <name type="scientific">Actinocatenispora rupis</name>
    <dbReference type="NCBI Taxonomy" id="519421"/>
    <lineage>
        <taxon>Bacteria</taxon>
        <taxon>Bacillati</taxon>
        <taxon>Actinomycetota</taxon>
        <taxon>Actinomycetes</taxon>
        <taxon>Micromonosporales</taxon>
        <taxon>Micromonosporaceae</taxon>
        <taxon>Actinocatenispora</taxon>
    </lineage>
</organism>
<evidence type="ECO:0000313" key="3">
    <source>
        <dbReference type="Proteomes" id="UP000612808"/>
    </source>
</evidence>
<gene>
    <name evidence="2" type="ORF">Aru02nite_14540</name>
</gene>
<sequence>MARLEAFGRSVVQRIQRTPGRARAGSTGKPELVPVEQPREVHPGRAPVGPARFATAGGATAESVAAIGDWHGAVAATPPQIVQLSHCSTMRQLNNETVGQCD</sequence>
<name>A0A8J3NBA0_9ACTN</name>
<dbReference type="Proteomes" id="UP000612808">
    <property type="component" value="Unassembled WGS sequence"/>
</dbReference>
<proteinExistence type="predicted"/>
<dbReference type="AlphaFoldDB" id="A0A8J3NBA0"/>